<feature type="compositionally biased region" description="Low complexity" evidence="5">
    <location>
        <begin position="445"/>
        <end position="458"/>
    </location>
</feature>
<name>A0A0N0P889_LEPSE</name>
<dbReference type="Proteomes" id="UP000038009">
    <property type="component" value="Unassembled WGS sequence"/>
</dbReference>
<dbReference type="PROSITE" id="PS50103">
    <property type="entry name" value="ZF_C3H1"/>
    <property type="match status" value="3"/>
</dbReference>
<dbReference type="OMA" id="CANYSKN"/>
<organism evidence="7 8">
    <name type="scientific">Leptomonas seymouri</name>
    <dbReference type="NCBI Taxonomy" id="5684"/>
    <lineage>
        <taxon>Eukaryota</taxon>
        <taxon>Discoba</taxon>
        <taxon>Euglenozoa</taxon>
        <taxon>Kinetoplastea</taxon>
        <taxon>Metakinetoplastina</taxon>
        <taxon>Trypanosomatida</taxon>
        <taxon>Trypanosomatidae</taxon>
        <taxon>Leishmaniinae</taxon>
        <taxon>Leptomonas</taxon>
    </lineage>
</organism>
<gene>
    <name evidence="7" type="ORF">ABL78_1660</name>
</gene>
<dbReference type="PANTHER" id="PTHR37562:SF2">
    <property type="entry name" value="C3H1-TYPE DOMAIN-CONTAINING PROTEIN"/>
    <property type="match status" value="1"/>
</dbReference>
<reference evidence="7 8" key="1">
    <citation type="journal article" date="2015" name="PLoS Pathog.">
        <title>Leptomonas seymouri: Adaptations to the Dixenous Life Cycle Analyzed by Genome Sequencing, Transcriptome Profiling and Co-infection with Leishmania donovani.</title>
        <authorList>
            <person name="Kraeva N."/>
            <person name="Butenko A."/>
            <person name="Hlavacova J."/>
            <person name="Kostygov A."/>
            <person name="Myskova J."/>
            <person name="Grybchuk D."/>
            <person name="Lestinova T."/>
            <person name="Votypka J."/>
            <person name="Volf P."/>
            <person name="Opperdoes F."/>
            <person name="Flegontov P."/>
            <person name="Lukes J."/>
            <person name="Yurchenko V."/>
        </authorList>
    </citation>
    <scope>NUCLEOTIDE SEQUENCE [LARGE SCALE GENOMIC DNA]</scope>
    <source>
        <strain evidence="7 8">ATCC 30220</strain>
    </source>
</reference>
<feature type="zinc finger region" description="C3H1-type" evidence="4">
    <location>
        <begin position="263"/>
        <end position="291"/>
    </location>
</feature>
<feature type="region of interest" description="Disordered" evidence="5">
    <location>
        <begin position="1"/>
        <end position="43"/>
    </location>
</feature>
<dbReference type="InterPro" id="IPR036855">
    <property type="entry name" value="Znf_CCCH_sf"/>
</dbReference>
<evidence type="ECO:0000313" key="7">
    <source>
        <dbReference type="EMBL" id="KPI89237.1"/>
    </source>
</evidence>
<feature type="zinc finger region" description="C3H1-type" evidence="4">
    <location>
        <begin position="164"/>
        <end position="192"/>
    </location>
</feature>
<dbReference type="SMART" id="SM00356">
    <property type="entry name" value="ZnF_C3H1"/>
    <property type="match status" value="3"/>
</dbReference>
<feature type="region of interest" description="Disordered" evidence="5">
    <location>
        <begin position="435"/>
        <end position="479"/>
    </location>
</feature>
<dbReference type="SUPFAM" id="SSF90229">
    <property type="entry name" value="CCCH zinc finger"/>
    <property type="match status" value="2"/>
</dbReference>
<feature type="domain" description="C3H1-type" evidence="6">
    <location>
        <begin position="164"/>
        <end position="192"/>
    </location>
</feature>
<evidence type="ECO:0000256" key="2">
    <source>
        <dbReference type="ARBA" id="ARBA00022771"/>
    </source>
</evidence>
<feature type="domain" description="C3H1-type" evidence="6">
    <location>
        <begin position="74"/>
        <end position="101"/>
    </location>
</feature>
<evidence type="ECO:0000256" key="5">
    <source>
        <dbReference type="SAM" id="MobiDB-lite"/>
    </source>
</evidence>
<dbReference type="AlphaFoldDB" id="A0A0N0P889"/>
<dbReference type="VEuPathDB" id="TriTrypDB:Lsey_0028_0230"/>
<accession>A0A0N0P889</accession>
<comment type="caution">
    <text evidence="7">The sequence shown here is derived from an EMBL/GenBank/DDBJ whole genome shotgun (WGS) entry which is preliminary data.</text>
</comment>
<protein>
    <recommendedName>
        <fullName evidence="6">C3H1-type domain-containing protein</fullName>
    </recommendedName>
</protein>
<feature type="compositionally biased region" description="Polar residues" evidence="5">
    <location>
        <begin position="1"/>
        <end position="27"/>
    </location>
</feature>
<keyword evidence="3 4" id="KW-0862">Zinc</keyword>
<dbReference type="PANTHER" id="PTHR37562">
    <property type="entry name" value="C3H1-TYPE DOMAIN-CONTAINING PROTEIN-RELATED"/>
    <property type="match status" value="1"/>
</dbReference>
<dbReference type="OrthoDB" id="239531at2759"/>
<dbReference type="Gene3D" id="3.30.1370.210">
    <property type="match status" value="1"/>
</dbReference>
<evidence type="ECO:0000256" key="4">
    <source>
        <dbReference type="PROSITE-ProRule" id="PRU00723"/>
    </source>
</evidence>
<proteinExistence type="predicted"/>
<dbReference type="GO" id="GO:0008270">
    <property type="term" value="F:zinc ion binding"/>
    <property type="evidence" value="ECO:0007669"/>
    <property type="project" value="UniProtKB-KW"/>
</dbReference>
<evidence type="ECO:0000259" key="6">
    <source>
        <dbReference type="PROSITE" id="PS50103"/>
    </source>
</evidence>
<feature type="zinc finger region" description="C3H1-type" evidence="4">
    <location>
        <begin position="74"/>
        <end position="101"/>
    </location>
</feature>
<feature type="domain" description="C3H1-type" evidence="6">
    <location>
        <begin position="263"/>
        <end position="291"/>
    </location>
</feature>
<keyword evidence="8" id="KW-1185">Reference proteome</keyword>
<keyword evidence="2 4" id="KW-0863">Zinc-finger</keyword>
<sequence length="479" mass="52380">MPSNQHQQRNWSSSNSAEAGSRQSPASGSEGRRSPNGRRSYQERITTVRFVQPSTGELMCTKLNRVQRTKAKPGSDAQLCESFLKGHCEAGNSCQFVHVPKQYLWRQLEPQVDPESYFYFPGFNIRCYTPDMDVYYDIPSEYVYQTCGSDRYVELFNDNGDNFKDKCRLCPDLQLQGQCDKNETCEDIHCAVQDLSQFPHITTHRATAAALANCERMPQDLVVRVYQPNTPGDGVDFMGNDVLRTAGAMQYEEAYRQAGGVPSLKMQHCAHFQTKKLCRMGDGCRFLHIVSVALASPAPDEGMTQTAPSPTAGREIGEAECAMNKAREMAALAMANDGAFIGSPGDNTTLGSSQNNGLYLGYSKATSPTTTVSPPQQQQPQQQQAVSAIYSNSPYAGPATSAATGRVSPVLYRTSGRVSPYRVIVATGQTDAVPAQRLSPVSPHSGMMASSSSLQAQGRISPVRRNNPYSLSPNTPTFD</sequence>
<feature type="region of interest" description="Disordered" evidence="5">
    <location>
        <begin position="359"/>
        <end position="386"/>
    </location>
</feature>
<evidence type="ECO:0000256" key="1">
    <source>
        <dbReference type="ARBA" id="ARBA00022723"/>
    </source>
</evidence>
<evidence type="ECO:0000313" key="8">
    <source>
        <dbReference type="Proteomes" id="UP000038009"/>
    </source>
</evidence>
<evidence type="ECO:0000256" key="3">
    <source>
        <dbReference type="ARBA" id="ARBA00022833"/>
    </source>
</evidence>
<dbReference type="EMBL" id="LJSK01000028">
    <property type="protein sequence ID" value="KPI89237.1"/>
    <property type="molecule type" value="Genomic_DNA"/>
</dbReference>
<keyword evidence="1 4" id="KW-0479">Metal-binding</keyword>
<dbReference type="InterPro" id="IPR000571">
    <property type="entry name" value="Znf_CCCH"/>
</dbReference>
<feature type="compositionally biased region" description="Polar residues" evidence="5">
    <location>
        <begin position="467"/>
        <end position="479"/>
    </location>
</feature>
<feature type="compositionally biased region" description="Low complexity" evidence="5">
    <location>
        <begin position="365"/>
        <end position="386"/>
    </location>
</feature>